<feature type="non-terminal residue" evidence="1">
    <location>
        <position position="402"/>
    </location>
</feature>
<organism evidence="1 2">
    <name type="scientific">Vibrio pectenicida</name>
    <dbReference type="NCBI Taxonomy" id="62763"/>
    <lineage>
        <taxon>Bacteria</taxon>
        <taxon>Pseudomonadati</taxon>
        <taxon>Pseudomonadota</taxon>
        <taxon>Gammaproteobacteria</taxon>
        <taxon>Vibrionales</taxon>
        <taxon>Vibrionaceae</taxon>
        <taxon>Vibrio</taxon>
    </lineage>
</organism>
<dbReference type="SUPFAM" id="SSF141072">
    <property type="entry name" value="CalX-like"/>
    <property type="match status" value="1"/>
</dbReference>
<name>A0A7Y3ZZN0_9VIBR</name>
<comment type="caution">
    <text evidence="1">The sequence shown here is derived from an EMBL/GenBank/DDBJ whole genome shotgun (WGS) entry which is preliminary data.</text>
</comment>
<accession>A0A7Y3ZZN0</accession>
<evidence type="ECO:0008006" key="3">
    <source>
        <dbReference type="Google" id="ProtNLM"/>
    </source>
</evidence>
<evidence type="ECO:0000313" key="1">
    <source>
        <dbReference type="EMBL" id="NOH71776.1"/>
    </source>
</evidence>
<protein>
    <recommendedName>
        <fullName evidence="3">Retention module-containing protein</fullName>
    </recommendedName>
</protein>
<dbReference type="EMBL" id="VTXC01000024">
    <property type="protein sequence ID" value="NOH71776.1"/>
    <property type="molecule type" value="Genomic_DNA"/>
</dbReference>
<gene>
    <name evidence="1" type="ORF">F0225_10555</name>
</gene>
<reference evidence="1 2" key="1">
    <citation type="submission" date="2019-09" db="EMBL/GenBank/DDBJ databases">
        <title>Draft genome sequencing and comparative genomics of hatchery-associated Vibrios.</title>
        <authorList>
            <person name="Kehlet-Delgado H."/>
            <person name="Mueller R.S."/>
        </authorList>
    </citation>
    <scope>NUCLEOTIDE SEQUENCE [LARGE SCALE GENOMIC DNA]</scope>
    <source>
        <strain evidence="1 2">99-46-Y</strain>
    </source>
</reference>
<dbReference type="Proteomes" id="UP000565719">
    <property type="component" value="Unassembled WGS sequence"/>
</dbReference>
<evidence type="ECO:0000313" key="2">
    <source>
        <dbReference type="Proteomes" id="UP000565719"/>
    </source>
</evidence>
<proteinExistence type="predicted"/>
<dbReference type="InterPro" id="IPR038081">
    <property type="entry name" value="CalX-like_sf"/>
</dbReference>
<dbReference type="Gene3D" id="2.60.40.3440">
    <property type="match status" value="1"/>
</dbReference>
<dbReference type="RefSeq" id="WP_171361055.1">
    <property type="nucleotide sequence ID" value="NZ_VTXC01000024.1"/>
</dbReference>
<dbReference type="Pfam" id="PF17963">
    <property type="entry name" value="Big_9"/>
    <property type="match status" value="1"/>
</dbReference>
<dbReference type="Gene3D" id="2.60.40.2030">
    <property type="match status" value="1"/>
</dbReference>
<dbReference type="AlphaFoldDB" id="A0A7Y3ZZN0"/>
<sequence length="402" mass="41724">MAFDSLLILGNLAAGETLLIDEDGNIRVLGENESINSGDLVLSSSESEAPSLNVGLAGENDEIQDITSEIDDILAALESGQDPTELGDEFATAAGGQAGSSPSSISAIDRTGELRSPGTNFETEGIFNDLGLSTTQSLALIEQFQAFQQSPVLTDINNDPIADDLAFITNEDTSVGGQVFATDPNPNDILSFSVTTQPDNGEVVLNPVSGVWEYTPDTNYDGLDLFAITVDDSNGGTDVVSVNVEVIPIPEVTLSGVTEVTEGANADYVIEFDKPSTQVTNINLSISTSTAELDDLSTLTVTTPDGESLIVGVDGTIEVPVGVTSLNVSVGTVDDDVFEGNEDFQLNLTSGFGTVGGGEQASTIQDNDTPVLSVGSDSVVEGDTAVFDVALSNEVDGEVTYT</sequence>